<evidence type="ECO:0000313" key="1">
    <source>
        <dbReference type="EMBL" id="KMS96962.1"/>
    </source>
</evidence>
<proteinExistence type="predicted"/>
<dbReference type="Proteomes" id="UP000035740">
    <property type="component" value="Unassembled WGS sequence"/>
</dbReference>
<gene>
    <name evidence="1" type="ORF">BVRB_7g180050</name>
</gene>
<evidence type="ECO:0000313" key="2">
    <source>
        <dbReference type="Proteomes" id="UP000035740"/>
    </source>
</evidence>
<dbReference type="EMBL" id="KQ090348">
    <property type="protein sequence ID" value="KMS96962.1"/>
    <property type="molecule type" value="Genomic_DNA"/>
</dbReference>
<name>A0A0J8BAJ5_BETVV</name>
<keyword evidence="2" id="KW-1185">Reference proteome</keyword>
<dbReference type="Gramene" id="KMS96962">
    <property type="protein sequence ID" value="KMS96962"/>
    <property type="gene ID" value="BVRB_7g180050"/>
</dbReference>
<reference evidence="1 2" key="1">
    <citation type="journal article" date="2014" name="Nature">
        <title>The genome of the recently domesticated crop plant sugar beet (Beta vulgaris).</title>
        <authorList>
            <person name="Dohm J.C."/>
            <person name="Minoche A.E."/>
            <person name="Holtgrawe D."/>
            <person name="Capella-Gutierrez S."/>
            <person name="Zakrzewski F."/>
            <person name="Tafer H."/>
            <person name="Rupp O."/>
            <person name="Sorensen T.R."/>
            <person name="Stracke R."/>
            <person name="Reinhardt R."/>
            <person name="Goesmann A."/>
            <person name="Kraft T."/>
            <person name="Schulz B."/>
            <person name="Stadler P.F."/>
            <person name="Schmidt T."/>
            <person name="Gabaldon T."/>
            <person name="Lehrach H."/>
            <person name="Weisshaar B."/>
            <person name="Himmelbauer H."/>
        </authorList>
    </citation>
    <scope>NUCLEOTIDE SEQUENCE [LARGE SCALE GENOMIC DNA]</scope>
    <source>
        <tissue evidence="1">Taproot</tissue>
    </source>
</reference>
<organism evidence="1 2">
    <name type="scientific">Beta vulgaris subsp. vulgaris</name>
    <name type="common">Beet</name>
    <dbReference type="NCBI Taxonomy" id="3555"/>
    <lineage>
        <taxon>Eukaryota</taxon>
        <taxon>Viridiplantae</taxon>
        <taxon>Streptophyta</taxon>
        <taxon>Embryophyta</taxon>
        <taxon>Tracheophyta</taxon>
        <taxon>Spermatophyta</taxon>
        <taxon>Magnoliopsida</taxon>
        <taxon>eudicotyledons</taxon>
        <taxon>Gunneridae</taxon>
        <taxon>Pentapetalae</taxon>
        <taxon>Caryophyllales</taxon>
        <taxon>Chenopodiaceae</taxon>
        <taxon>Betoideae</taxon>
        <taxon>Beta</taxon>
    </lineage>
</organism>
<dbReference type="AlphaFoldDB" id="A0A0J8BAJ5"/>
<protein>
    <submittedName>
        <fullName evidence="1">Uncharacterized protein</fullName>
    </submittedName>
</protein>
<accession>A0A0J8BAJ5</accession>
<sequence>MTSIINDWLTDVSINPTNWSSPRTAKETAGDTQLYSPFTIIASPNPKMSGSQLFPLSSILSL</sequence>